<protein>
    <submittedName>
        <fullName evidence="2">Dipeptidase</fullName>
    </submittedName>
</protein>
<evidence type="ECO:0000313" key="2">
    <source>
        <dbReference type="EMBL" id="WTU45553.1"/>
    </source>
</evidence>
<dbReference type="PANTHER" id="PTHR10443:SF12">
    <property type="entry name" value="DIPEPTIDASE"/>
    <property type="match status" value="1"/>
</dbReference>
<evidence type="ECO:0000256" key="1">
    <source>
        <dbReference type="SAM" id="MobiDB-lite"/>
    </source>
</evidence>
<dbReference type="PANTHER" id="PTHR10443">
    <property type="entry name" value="MICROSOMAL DIPEPTIDASE"/>
    <property type="match status" value="1"/>
</dbReference>
<dbReference type="Pfam" id="PF01244">
    <property type="entry name" value="Peptidase_M19"/>
    <property type="match status" value="1"/>
</dbReference>
<feature type="region of interest" description="Disordered" evidence="1">
    <location>
        <begin position="374"/>
        <end position="394"/>
    </location>
</feature>
<dbReference type="SUPFAM" id="SSF51556">
    <property type="entry name" value="Metallo-dependent hydrolases"/>
    <property type="match status" value="1"/>
</dbReference>
<gene>
    <name evidence="2" type="ORF">OHV25_21980</name>
</gene>
<feature type="compositionally biased region" description="Polar residues" evidence="1">
    <location>
        <begin position="383"/>
        <end position="394"/>
    </location>
</feature>
<dbReference type="GO" id="GO:0070573">
    <property type="term" value="F:metallodipeptidase activity"/>
    <property type="evidence" value="ECO:0007669"/>
    <property type="project" value="InterPro"/>
</dbReference>
<accession>A0AAU2HCG3</accession>
<organism evidence="2">
    <name type="scientific">Streptomyces sp. NBC_00060</name>
    <dbReference type="NCBI Taxonomy" id="2975636"/>
    <lineage>
        <taxon>Bacteria</taxon>
        <taxon>Bacillati</taxon>
        <taxon>Actinomycetota</taxon>
        <taxon>Actinomycetes</taxon>
        <taxon>Kitasatosporales</taxon>
        <taxon>Streptomycetaceae</taxon>
        <taxon>Streptomyces</taxon>
    </lineage>
</organism>
<proteinExistence type="predicted"/>
<dbReference type="EMBL" id="CP108253">
    <property type="protein sequence ID" value="WTU45553.1"/>
    <property type="molecule type" value="Genomic_DNA"/>
</dbReference>
<dbReference type="InterPro" id="IPR032466">
    <property type="entry name" value="Metal_Hydrolase"/>
</dbReference>
<dbReference type="AlphaFoldDB" id="A0AAU2HCG3"/>
<name>A0AAU2HCG3_9ACTN</name>
<dbReference type="PROSITE" id="PS51365">
    <property type="entry name" value="RENAL_DIPEPTIDASE_2"/>
    <property type="match status" value="1"/>
</dbReference>
<dbReference type="InterPro" id="IPR008257">
    <property type="entry name" value="Pept_M19"/>
</dbReference>
<sequence>MDHLARARTLLAQHPVVDGHNDLPWALRKQVRYDLERRDVGRDQTGHLHTDIPRLRAGGVGAQFWSVYVRTDLAGDEAVSATLEQIDCVDQLIARYPGDLAGALTADGMEKARAEGRIASLKGAEGGHSINNSLATLRALYALGVRYMTLTHNDNTAWADSATDAPGVGGLSPFGHEVVREMNRLGMLVDLSHVAATTMRDALSTSSAPVIFSHSSARAVCDHPRNVPDDVLSLLPGNGGVAMVTFVPKFILPAAVEWTAAADENLRAHGLHALDTSPEAMALHAAFEAAHPRPVASVVTVADHLDHMRAVAGIDHVGIGGDFDGTAFTPSGLDDVSGYPNLIAELLSRSWSEADVAKLTWGNAVRVLRDAEAVGRDERSRRGPSNATRESLDG</sequence>
<dbReference type="GO" id="GO:0006508">
    <property type="term" value="P:proteolysis"/>
    <property type="evidence" value="ECO:0007669"/>
    <property type="project" value="InterPro"/>
</dbReference>
<dbReference type="CDD" id="cd01301">
    <property type="entry name" value="rDP_like"/>
    <property type="match status" value="1"/>
</dbReference>
<reference evidence="2" key="1">
    <citation type="submission" date="2022-10" db="EMBL/GenBank/DDBJ databases">
        <title>The complete genomes of actinobacterial strains from the NBC collection.</title>
        <authorList>
            <person name="Joergensen T.S."/>
            <person name="Alvarez Arevalo M."/>
            <person name="Sterndorff E.B."/>
            <person name="Faurdal D."/>
            <person name="Vuksanovic O."/>
            <person name="Mourched A.-S."/>
            <person name="Charusanti P."/>
            <person name="Shaw S."/>
            <person name="Blin K."/>
            <person name="Weber T."/>
        </authorList>
    </citation>
    <scope>NUCLEOTIDE SEQUENCE</scope>
    <source>
        <strain evidence="2">NBC_00060</strain>
    </source>
</reference>
<dbReference type="Gene3D" id="3.20.20.140">
    <property type="entry name" value="Metal-dependent hydrolases"/>
    <property type="match status" value="1"/>
</dbReference>